<name>A0A6C1DYI4_SACPS</name>
<evidence type="ECO:0000256" key="1">
    <source>
        <dbReference type="SAM" id="Phobius"/>
    </source>
</evidence>
<accession>A0A6C1DYI4</accession>
<gene>
    <name evidence="2" type="primary">ASI3_1</name>
    <name evidence="2" type="ORF">GRS66_004526</name>
</gene>
<dbReference type="InterPro" id="IPR013083">
    <property type="entry name" value="Znf_RING/FYVE/PHD"/>
</dbReference>
<dbReference type="CDD" id="cd16616">
    <property type="entry name" value="mRING-HC-C4C4_Asi1p-like"/>
    <property type="match status" value="1"/>
</dbReference>
<dbReference type="OrthoDB" id="66726at2759"/>
<dbReference type="GO" id="GO:0006511">
    <property type="term" value="P:ubiquitin-dependent protein catabolic process"/>
    <property type="evidence" value="ECO:0007669"/>
    <property type="project" value="TreeGrafter"/>
</dbReference>
<dbReference type="PANTHER" id="PTHR22696:SF1">
    <property type="entry name" value="E3 UBIQUITIN-PROTEIN LIGASE RNF26"/>
    <property type="match status" value="1"/>
</dbReference>
<evidence type="ECO:0000313" key="3">
    <source>
        <dbReference type="Proteomes" id="UP000501346"/>
    </source>
</evidence>
<protein>
    <submittedName>
        <fullName evidence="2">Amino acid sensor-independent protein</fullName>
    </submittedName>
</protein>
<feature type="transmembrane region" description="Helical" evidence="1">
    <location>
        <begin position="124"/>
        <end position="145"/>
    </location>
</feature>
<organism evidence="2 3">
    <name type="scientific">Saccharomyces pastorianus</name>
    <name type="common">Lager yeast</name>
    <name type="synonym">Saccharomyces cerevisiae x Saccharomyces eubayanus</name>
    <dbReference type="NCBI Taxonomy" id="27292"/>
    <lineage>
        <taxon>Eukaryota</taxon>
        <taxon>Fungi</taxon>
        <taxon>Dikarya</taxon>
        <taxon>Ascomycota</taxon>
        <taxon>Saccharomycotina</taxon>
        <taxon>Saccharomycetes</taxon>
        <taxon>Saccharomycetales</taxon>
        <taxon>Saccharomycetaceae</taxon>
        <taxon>Saccharomyces</taxon>
    </lineage>
</organism>
<keyword evidence="1" id="KW-1133">Transmembrane helix</keyword>
<dbReference type="AlphaFoldDB" id="A0A6C1DYI4"/>
<dbReference type="GO" id="GO:0016567">
    <property type="term" value="P:protein ubiquitination"/>
    <property type="evidence" value="ECO:0007669"/>
    <property type="project" value="TreeGrafter"/>
</dbReference>
<reference evidence="2 3" key="1">
    <citation type="journal article" date="2019" name="BMC Genomics">
        <title>Chromosome level assembly and comparative genome analysis confirm lager-brewing yeasts originated from a single hybridization.</title>
        <authorList>
            <person name="Salazar A.N."/>
            <person name="Gorter de Vries A.R."/>
            <person name="van den Broek M."/>
            <person name="Brouwers N."/>
            <person name="de la Torre Cortes P."/>
            <person name="Kuijpers N.G.A."/>
            <person name="Daran J.G."/>
            <person name="Abeel T."/>
        </authorList>
    </citation>
    <scope>NUCLEOTIDE SEQUENCE [LARGE SCALE GENOMIC DNA]</scope>
    <source>
        <strain evidence="2 3">CBS 1483</strain>
    </source>
</reference>
<feature type="transmembrane region" description="Helical" evidence="1">
    <location>
        <begin position="278"/>
        <end position="298"/>
    </location>
</feature>
<dbReference type="Proteomes" id="UP000501346">
    <property type="component" value="Chromosome ScXIV"/>
</dbReference>
<sequence length="676" mass="77649">MSTNILQHVKQLLHNRDVFSFFHNKTGNLNYLDNTTQKPEVFVSPNSTIVSAPTLDSFQALMEKGNFTTLQLAKVGIRMFFSYSVSKYAVLCFSTAIILNRLTVMSSLRSNSTNIRLPLWSKTLLHLVATLSLVKALLQILSQFGLMHELHVSDTDFYALSVYLFVALSDCIEIFISSTTNVPSLICSDFSIWGLSLNLYIISKMPAGQQHIGDNVELLGAVFHRLVIHLVELFHIRAYRLCGEVILNAGFFTAFVTRTYLNGLDFINICLIHNYFPGFFYVSTILLASIGIFLKALFTSNPFRSLYSRYKNLEKWWRSNNYNGEEEFNEIALSLCLLLTSNDYKIFKKSDNVKSVDEVAAFSNSYVVSGHLNQLQSTPEDLLSRKEMTTDSQLPGFARTYLGLFELVRTIILTYSRLLKNLLWSKNFESSIDKKPRVGKRKKRDLNKYVTEKNYKKFLYKPDVNELNIESDLRSLELLLPEDDSSKDYFPPRKIDESVSDEEFDSDMESQLIIDEEKELTHLSSNAVDSDDLEEIAWNISMWSILNYEMDVHNKVNGPLTRSQYGKRNPQGVLVDVVIERLLHHTNSRYMYKRLNMKDDDKLEFKFDFVFDSCDEVEEMDLSCLICKVNKRNIVTWPCRCLALCDDCRISLGYKGFATCVSCDSEVKGYSKLNIV</sequence>
<dbReference type="Pfam" id="PF13920">
    <property type="entry name" value="zf-C3HC4_3"/>
    <property type="match status" value="1"/>
</dbReference>
<keyword evidence="1" id="KW-0472">Membrane</keyword>
<keyword evidence="3" id="KW-1185">Reference proteome</keyword>
<evidence type="ECO:0000313" key="2">
    <source>
        <dbReference type="EMBL" id="QID82118.1"/>
    </source>
</evidence>
<feature type="transmembrane region" description="Helical" evidence="1">
    <location>
        <begin position="88"/>
        <end position="104"/>
    </location>
</feature>
<proteinExistence type="predicted"/>
<dbReference type="Gene3D" id="3.30.40.10">
    <property type="entry name" value="Zinc/RING finger domain, C3HC4 (zinc finger)"/>
    <property type="match status" value="1"/>
</dbReference>
<feature type="transmembrane region" description="Helical" evidence="1">
    <location>
        <begin position="157"/>
        <end position="176"/>
    </location>
</feature>
<dbReference type="PANTHER" id="PTHR22696">
    <property type="entry name" value="E3 UBIQUITIN-PROTEIN LIGASE RNF26"/>
    <property type="match status" value="1"/>
</dbReference>
<keyword evidence="1" id="KW-0812">Transmembrane</keyword>
<dbReference type="GO" id="GO:0061630">
    <property type="term" value="F:ubiquitin protein ligase activity"/>
    <property type="evidence" value="ECO:0007669"/>
    <property type="project" value="TreeGrafter"/>
</dbReference>
<dbReference type="EMBL" id="CP048995">
    <property type="protein sequence ID" value="QID82118.1"/>
    <property type="molecule type" value="Genomic_DNA"/>
</dbReference>